<feature type="domain" description="DUF58" evidence="1">
    <location>
        <begin position="52"/>
        <end position="246"/>
    </location>
</feature>
<dbReference type="InterPro" id="IPR036465">
    <property type="entry name" value="vWFA_dom_sf"/>
</dbReference>
<protein>
    <recommendedName>
        <fullName evidence="1">DUF58 domain-containing protein</fullName>
    </recommendedName>
</protein>
<organism evidence="2 3">
    <name type="scientific">Aureliella helgolandensis</name>
    <dbReference type="NCBI Taxonomy" id="2527968"/>
    <lineage>
        <taxon>Bacteria</taxon>
        <taxon>Pseudomonadati</taxon>
        <taxon>Planctomycetota</taxon>
        <taxon>Planctomycetia</taxon>
        <taxon>Pirellulales</taxon>
        <taxon>Pirellulaceae</taxon>
        <taxon>Aureliella</taxon>
    </lineage>
</organism>
<dbReference type="InterPro" id="IPR002881">
    <property type="entry name" value="DUF58"/>
</dbReference>
<dbReference type="PANTHER" id="PTHR33608">
    <property type="entry name" value="BLL2464 PROTEIN"/>
    <property type="match status" value="1"/>
</dbReference>
<evidence type="ECO:0000259" key="1">
    <source>
        <dbReference type="Pfam" id="PF01882"/>
    </source>
</evidence>
<dbReference type="Proteomes" id="UP000318017">
    <property type="component" value="Chromosome"/>
</dbReference>
<evidence type="ECO:0000313" key="3">
    <source>
        <dbReference type="Proteomes" id="UP000318017"/>
    </source>
</evidence>
<dbReference type="Pfam" id="PF01882">
    <property type="entry name" value="DUF58"/>
    <property type="match status" value="1"/>
</dbReference>
<reference evidence="2 3" key="1">
    <citation type="submission" date="2019-02" db="EMBL/GenBank/DDBJ databases">
        <title>Deep-cultivation of Planctomycetes and their phenomic and genomic characterization uncovers novel biology.</title>
        <authorList>
            <person name="Wiegand S."/>
            <person name="Jogler M."/>
            <person name="Boedeker C."/>
            <person name="Pinto D."/>
            <person name="Vollmers J."/>
            <person name="Rivas-Marin E."/>
            <person name="Kohn T."/>
            <person name="Peeters S.H."/>
            <person name="Heuer A."/>
            <person name="Rast P."/>
            <person name="Oberbeckmann S."/>
            <person name="Bunk B."/>
            <person name="Jeske O."/>
            <person name="Meyerdierks A."/>
            <person name="Storesund J.E."/>
            <person name="Kallscheuer N."/>
            <person name="Luecker S."/>
            <person name="Lage O.M."/>
            <person name="Pohl T."/>
            <person name="Merkel B.J."/>
            <person name="Hornburger P."/>
            <person name="Mueller R.-W."/>
            <person name="Bruemmer F."/>
            <person name="Labrenz M."/>
            <person name="Spormann A.M."/>
            <person name="Op den Camp H."/>
            <person name="Overmann J."/>
            <person name="Amann R."/>
            <person name="Jetten M.S.M."/>
            <person name="Mascher T."/>
            <person name="Medema M.H."/>
            <person name="Devos D.P."/>
            <person name="Kaster A.-K."/>
            <person name="Ovreas L."/>
            <person name="Rohde M."/>
            <person name="Galperin M.Y."/>
            <person name="Jogler C."/>
        </authorList>
    </citation>
    <scope>NUCLEOTIDE SEQUENCE [LARGE SCALE GENOMIC DNA]</scope>
    <source>
        <strain evidence="2 3">Q31a</strain>
    </source>
</reference>
<proteinExistence type="predicted"/>
<keyword evidence="3" id="KW-1185">Reference proteome</keyword>
<dbReference type="KEGG" id="ahel:Q31a_64780"/>
<gene>
    <name evidence="2" type="ORF">Q31a_64780</name>
</gene>
<name>A0A518GHK8_9BACT</name>
<accession>A0A518GHK8</accession>
<dbReference type="SUPFAM" id="SSF53300">
    <property type="entry name" value="vWA-like"/>
    <property type="match status" value="1"/>
</dbReference>
<dbReference type="AlphaFoldDB" id="A0A518GHK8"/>
<dbReference type="PANTHER" id="PTHR33608:SF7">
    <property type="entry name" value="DUF58 DOMAIN-CONTAINING PROTEIN"/>
    <property type="match status" value="1"/>
</dbReference>
<dbReference type="EMBL" id="CP036298">
    <property type="protein sequence ID" value="QDV28085.1"/>
    <property type="molecule type" value="Genomic_DNA"/>
</dbReference>
<dbReference type="Gene3D" id="3.40.50.410">
    <property type="entry name" value="von Willebrand factor, type A domain"/>
    <property type="match status" value="1"/>
</dbReference>
<dbReference type="CDD" id="cd00198">
    <property type="entry name" value="vWFA"/>
    <property type="match status" value="1"/>
</dbReference>
<sequence length="303" mass="34295">MRVLNASQKYFDPKVLAAVRPLGLRARTLIEGLVAGMHRSPLRGHSIEFAQHREYVPGDDLRQVDWKVYARSDKHYLKQYEDETNLTCYLMLDQSESMLYRGQQSSLSKVETAQLIACVLAYLVVSQQDSAGLITFSDGIDNWLPPSSSPVQFDDIVRVLESGKHNRRTEISETIQQTVQRATKPGLMILLSDLLDDREALLSALRLARYARHDVLVIQILDADELQFPFDQLSRFEGMEDASQVVTDPLLIGGAYRKAIAAYCQALESGCRQLDIDYFRVQTDESLAVCLPNILSSRQLRRS</sequence>
<evidence type="ECO:0000313" key="2">
    <source>
        <dbReference type="EMBL" id="QDV28085.1"/>
    </source>
</evidence>